<dbReference type="CDD" id="cd16023">
    <property type="entry name" value="GPI_EPT_3"/>
    <property type="match status" value="1"/>
</dbReference>
<evidence type="ECO:0000256" key="11">
    <source>
        <dbReference type="ARBA" id="ARBA00079084"/>
    </source>
</evidence>
<feature type="transmembrane region" description="Helical" evidence="13">
    <location>
        <begin position="519"/>
        <end position="536"/>
    </location>
</feature>
<organism evidence="15 16">
    <name type="scientific">Littorina saxatilis</name>
    <dbReference type="NCBI Taxonomy" id="31220"/>
    <lineage>
        <taxon>Eukaryota</taxon>
        <taxon>Metazoa</taxon>
        <taxon>Spiralia</taxon>
        <taxon>Lophotrochozoa</taxon>
        <taxon>Mollusca</taxon>
        <taxon>Gastropoda</taxon>
        <taxon>Caenogastropoda</taxon>
        <taxon>Littorinimorpha</taxon>
        <taxon>Littorinoidea</taxon>
        <taxon>Littorinidae</taxon>
        <taxon>Littorina</taxon>
    </lineage>
</organism>
<comment type="pathway">
    <text evidence="2">Glycolipid biosynthesis; glycosylphosphatidylinositol-anchor biosynthesis.</text>
</comment>
<evidence type="ECO:0000256" key="13">
    <source>
        <dbReference type="SAM" id="Phobius"/>
    </source>
</evidence>
<dbReference type="SUPFAM" id="SSF53649">
    <property type="entry name" value="Alkaline phosphatase-like"/>
    <property type="match status" value="1"/>
</dbReference>
<dbReference type="InterPro" id="IPR045687">
    <property type="entry name" value="PIGG/GPI7_C"/>
</dbReference>
<dbReference type="PANTHER" id="PTHR23071">
    <property type="entry name" value="PHOSPHATIDYLINOSITOL GLYCAN"/>
    <property type="match status" value="1"/>
</dbReference>
<feature type="domain" description="GPI ethanolamine phosphate transferase 2 C-terminal" evidence="14">
    <location>
        <begin position="900"/>
        <end position="1064"/>
    </location>
</feature>
<dbReference type="InterPro" id="IPR002591">
    <property type="entry name" value="Phosphodiest/P_Trfase"/>
</dbReference>
<feature type="transmembrane region" description="Helical" evidence="13">
    <location>
        <begin position="557"/>
        <end position="577"/>
    </location>
</feature>
<feature type="transmembrane region" description="Helical" evidence="13">
    <location>
        <begin position="456"/>
        <end position="477"/>
    </location>
</feature>
<dbReference type="InterPro" id="IPR039524">
    <property type="entry name" value="PIGO/GPI13"/>
</dbReference>
<keyword evidence="10" id="KW-0325">Glycoprotein</keyword>
<feature type="transmembrane region" description="Helical" evidence="13">
    <location>
        <begin position="630"/>
        <end position="649"/>
    </location>
</feature>
<keyword evidence="6 13" id="KW-0812">Transmembrane</keyword>
<feature type="transmembrane region" description="Helical" evidence="13">
    <location>
        <begin position="718"/>
        <end position="740"/>
    </location>
</feature>
<evidence type="ECO:0000313" key="16">
    <source>
        <dbReference type="Proteomes" id="UP001374579"/>
    </source>
</evidence>
<keyword evidence="9 13" id="KW-0472">Membrane</keyword>
<name>A0AAN9C8M5_9CAEN</name>
<dbReference type="Pfam" id="PF01663">
    <property type="entry name" value="Phosphodiest"/>
    <property type="match status" value="1"/>
</dbReference>
<evidence type="ECO:0000256" key="3">
    <source>
        <dbReference type="ARBA" id="ARBA00008695"/>
    </source>
</evidence>
<keyword evidence="7" id="KW-0256">Endoplasmic reticulum</keyword>
<evidence type="ECO:0000256" key="12">
    <source>
        <dbReference type="ARBA" id="ARBA00093602"/>
    </source>
</evidence>
<evidence type="ECO:0000256" key="10">
    <source>
        <dbReference type="ARBA" id="ARBA00023180"/>
    </source>
</evidence>
<feature type="transmembrane region" description="Helical" evidence="13">
    <location>
        <begin position="862"/>
        <end position="884"/>
    </location>
</feature>
<feature type="transmembrane region" description="Helical" evidence="13">
    <location>
        <begin position="689"/>
        <end position="706"/>
    </location>
</feature>
<dbReference type="Gene3D" id="3.40.720.10">
    <property type="entry name" value="Alkaline Phosphatase, subunit A"/>
    <property type="match status" value="1"/>
</dbReference>
<evidence type="ECO:0000256" key="5">
    <source>
        <dbReference type="ARBA" id="ARBA00022679"/>
    </source>
</evidence>
<evidence type="ECO:0000256" key="6">
    <source>
        <dbReference type="ARBA" id="ARBA00022692"/>
    </source>
</evidence>
<gene>
    <name evidence="15" type="ORF">V1264_002083</name>
</gene>
<feature type="transmembrane region" description="Helical" evidence="13">
    <location>
        <begin position="761"/>
        <end position="783"/>
    </location>
</feature>
<comment type="caution">
    <text evidence="15">The sequence shown here is derived from an EMBL/GenBank/DDBJ whole genome shotgun (WGS) entry which is preliminary data.</text>
</comment>
<reference evidence="15 16" key="1">
    <citation type="submission" date="2024-02" db="EMBL/GenBank/DDBJ databases">
        <title>Chromosome-scale genome assembly of the rough periwinkle Littorina saxatilis.</title>
        <authorList>
            <person name="De Jode A."/>
            <person name="Faria R."/>
            <person name="Formenti G."/>
            <person name="Sims Y."/>
            <person name="Smith T.P."/>
            <person name="Tracey A."/>
            <person name="Wood J.M.D."/>
            <person name="Zagrodzka Z.B."/>
            <person name="Johannesson K."/>
            <person name="Butlin R.K."/>
            <person name="Leder E.H."/>
        </authorList>
    </citation>
    <scope>NUCLEOTIDE SEQUENCE [LARGE SCALE GENOMIC DNA]</scope>
    <source>
        <strain evidence="15">Snail1</strain>
        <tissue evidence="15">Muscle</tissue>
    </source>
</reference>
<evidence type="ECO:0000313" key="15">
    <source>
        <dbReference type="EMBL" id="KAK7116395.1"/>
    </source>
</evidence>
<feature type="transmembrane region" description="Helical" evidence="13">
    <location>
        <begin position="489"/>
        <end position="507"/>
    </location>
</feature>
<dbReference type="GO" id="GO:0005789">
    <property type="term" value="C:endoplasmic reticulum membrane"/>
    <property type="evidence" value="ECO:0007669"/>
    <property type="project" value="UniProtKB-SubCell"/>
</dbReference>
<evidence type="ECO:0000259" key="14">
    <source>
        <dbReference type="Pfam" id="PF19316"/>
    </source>
</evidence>
<dbReference type="PANTHER" id="PTHR23071:SF1">
    <property type="entry name" value="GPI ETHANOLAMINE PHOSPHATE TRANSFERASE 3"/>
    <property type="match status" value="1"/>
</dbReference>
<comment type="similarity">
    <text evidence="3">Belongs to the PIGG/PIGN/PIGO family. PIGO subfamily.</text>
</comment>
<dbReference type="GO" id="GO:0051377">
    <property type="term" value="F:mannose-ethanolamine phosphotransferase activity"/>
    <property type="evidence" value="ECO:0007669"/>
    <property type="project" value="InterPro"/>
</dbReference>
<dbReference type="InterPro" id="IPR037675">
    <property type="entry name" value="PIG-O_N"/>
</dbReference>
<dbReference type="InterPro" id="IPR017850">
    <property type="entry name" value="Alkaline_phosphatase_core_sf"/>
</dbReference>
<dbReference type="AlphaFoldDB" id="A0AAN9C8M5"/>
<evidence type="ECO:0000256" key="8">
    <source>
        <dbReference type="ARBA" id="ARBA00022989"/>
    </source>
</evidence>
<feature type="transmembrane region" description="Helical" evidence="13">
    <location>
        <begin position="1014"/>
        <end position="1031"/>
    </location>
</feature>
<keyword evidence="4" id="KW-0337">GPI-anchor biosynthesis</keyword>
<evidence type="ECO:0000256" key="7">
    <source>
        <dbReference type="ARBA" id="ARBA00022824"/>
    </source>
</evidence>
<dbReference type="EMBL" id="JBAMIC010000001">
    <property type="protein sequence ID" value="KAK7116395.1"/>
    <property type="molecule type" value="Genomic_DNA"/>
</dbReference>
<dbReference type="Pfam" id="PF19316">
    <property type="entry name" value="PIGO_PIGG"/>
    <property type="match status" value="1"/>
</dbReference>
<evidence type="ECO:0000256" key="9">
    <source>
        <dbReference type="ARBA" id="ARBA00023136"/>
    </source>
</evidence>
<keyword evidence="16" id="KW-1185">Reference proteome</keyword>
<feature type="transmembrane region" description="Helical" evidence="13">
    <location>
        <begin position="1051"/>
        <end position="1070"/>
    </location>
</feature>
<keyword evidence="5" id="KW-0808">Transferase</keyword>
<sequence>MGVGSKVVFLFLFLASAYVVGLLIFTKGFLLARTMIHQNSSCEVEFATRSSDLAHGGHRGCWTHARFKRAIIIIVDALRYDFLFYNVSLQSDPPPYINKLKTIHALLNRHPKNARLYKFLADPPTTTLQRLKGLTTGSLPTFVDAGANFDSSEITEDNWVDQLVNQGKDIKFLGDNTWDSLFPNRFYKSFPFPSFNVKDLHTVDNGILKHLYPELRRRDWDVFIAHFLGVDHCGHRFGPNHPAMADKLDQMDRMIRNVTSQMKDDTVLFVFGDHGMTRTGDHGGDSEDELTAGLFVYSPAQITASSPPPQDKPQVIQQTDLVPTLSLLLGLPIPFSNLGMVIPDLFNHCPWWDTQHNEIRQVFHTIKALHLNALQVSQYITSYAKVSSDFPQDKFRSLQASLQRSEKELEALITSVATGSGSHGLLDRFFNLQDQYQEYLSQVRAMCQGVWAKFDLTAISLGIVMILGGVMVNIILATCWTGDGEQFPGYFPFMIGGMILQVVYYVLHVTVFPPSVPSVMGFVIGLVLVYALAIVLKKRIDEVSKEMTLSQWADCGVAALVMFMCFAAFFSNSFVVYEDAVVHFLAQSLLWYTAIRVMINSTQSSSSHSKDIAGRASKKSKPSFVHLSELLTSPAITTFFIASFCSLMLRFSIYFRACREEQQDCELSSFLQPLSSFGEDASGYKNQRYFFSIGCLFGTLWLIRKWLQHYGNLNGDGINVLCTKFVLPLGGIACALYWAVQALPPKELDALPPWQQTNMAQIVYICVAAHILTTLLQPLHVYILDSSPSNTVNVPLMNRGPEHAVPYVYKQLQQHWNKKNESETPPAAYGLGSVYSSSLVAFAASLFLLLGLLLSDGLAPSLALAVLVLFVFMELTSAFCIGATSNSGVPQGPVPWIPIITHGLLSSTFFYATGHHATIPAIRFEAAFTGFHGDFSTNIIPALLITLNTFAAPIFFAVVSPLLLFWPQLRGPLNQWMTSAGARGRESAEWKGDFSLYDNGVLLRKNLFCSCCRMLLFHAVKVLGAACAAALHRRHLMVWKIFAPRFVFEAANLIIVSAVLLVMMLLVLRVDHAVSKLTKTLQKTS</sequence>
<feature type="transmembrane region" description="Helical" evidence="13">
    <location>
        <begin position="834"/>
        <end position="855"/>
    </location>
</feature>
<evidence type="ECO:0000256" key="4">
    <source>
        <dbReference type="ARBA" id="ARBA00022502"/>
    </source>
</evidence>
<keyword evidence="8 13" id="KW-1133">Transmembrane helix</keyword>
<accession>A0AAN9C8M5</accession>
<protein>
    <recommendedName>
        <fullName evidence="12">GPI ethanolamine phosphate transferase 3, catalytic subunit</fullName>
    </recommendedName>
    <alternativeName>
        <fullName evidence="11">Phosphatidylinositol-glycan biosynthesis class O protein</fullName>
    </alternativeName>
</protein>
<dbReference type="FunFam" id="3.40.720.10:FF:000041">
    <property type="entry name" value="GPI ethanolamine phosphate transferase 3"/>
    <property type="match status" value="1"/>
</dbReference>
<evidence type="ECO:0000256" key="2">
    <source>
        <dbReference type="ARBA" id="ARBA00004687"/>
    </source>
</evidence>
<feature type="transmembrane region" description="Helical" evidence="13">
    <location>
        <begin position="7"/>
        <end position="32"/>
    </location>
</feature>
<dbReference type="Proteomes" id="UP001374579">
    <property type="component" value="Unassembled WGS sequence"/>
</dbReference>
<dbReference type="GO" id="GO:0006506">
    <property type="term" value="P:GPI anchor biosynthetic process"/>
    <property type="evidence" value="ECO:0007669"/>
    <property type="project" value="UniProtKB-KW"/>
</dbReference>
<evidence type="ECO:0000256" key="1">
    <source>
        <dbReference type="ARBA" id="ARBA00004477"/>
    </source>
</evidence>
<proteinExistence type="inferred from homology"/>
<feature type="transmembrane region" description="Helical" evidence="13">
    <location>
        <begin position="939"/>
        <end position="966"/>
    </location>
</feature>
<comment type="subcellular location">
    <subcellularLocation>
        <location evidence="1">Endoplasmic reticulum membrane</location>
        <topology evidence="1">Multi-pass membrane protein</topology>
    </subcellularLocation>
</comment>